<dbReference type="OrthoDB" id="2606964at2759"/>
<dbReference type="Proteomes" id="UP000183567">
    <property type="component" value="Unassembled WGS sequence"/>
</dbReference>
<keyword evidence="3" id="KW-1185">Reference proteome</keyword>
<accession>A0A1J8PW04</accession>
<keyword evidence="1" id="KW-0812">Transmembrane</keyword>
<keyword evidence="1" id="KW-0472">Membrane</keyword>
<name>A0A1J8PW04_9AGAM</name>
<comment type="caution">
    <text evidence="2">The sequence shown here is derived from an EMBL/GenBank/DDBJ whole genome shotgun (WGS) entry which is preliminary data.</text>
</comment>
<protein>
    <submittedName>
        <fullName evidence="2">Uncharacterized protein</fullName>
    </submittedName>
</protein>
<evidence type="ECO:0000256" key="1">
    <source>
        <dbReference type="SAM" id="Phobius"/>
    </source>
</evidence>
<feature type="transmembrane region" description="Helical" evidence="1">
    <location>
        <begin position="80"/>
        <end position="107"/>
    </location>
</feature>
<reference evidence="2 3" key="1">
    <citation type="submission" date="2016-03" db="EMBL/GenBank/DDBJ databases">
        <title>Comparative genomics of the ectomycorrhizal sister species Rhizopogon vinicolor and Rhizopogon vesiculosus (Basidiomycota: Boletales) reveals a divergence of the mating type B locus.</title>
        <authorList>
            <person name="Mujic A.B."/>
            <person name="Kuo A."/>
            <person name="Tritt A."/>
            <person name="Lipzen A."/>
            <person name="Chen C."/>
            <person name="Johnson J."/>
            <person name="Sharma A."/>
            <person name="Barry K."/>
            <person name="Grigoriev I.V."/>
            <person name="Spatafora J.W."/>
        </authorList>
    </citation>
    <scope>NUCLEOTIDE SEQUENCE [LARGE SCALE GENOMIC DNA]</scope>
    <source>
        <strain evidence="2 3">AM-OR11-056</strain>
    </source>
</reference>
<dbReference type="AlphaFoldDB" id="A0A1J8PW04"/>
<dbReference type="EMBL" id="LVVM01004549">
    <property type="protein sequence ID" value="OJA12647.1"/>
    <property type="molecule type" value="Genomic_DNA"/>
</dbReference>
<evidence type="ECO:0000313" key="3">
    <source>
        <dbReference type="Proteomes" id="UP000183567"/>
    </source>
</evidence>
<organism evidence="2 3">
    <name type="scientific">Rhizopogon vesiculosus</name>
    <dbReference type="NCBI Taxonomy" id="180088"/>
    <lineage>
        <taxon>Eukaryota</taxon>
        <taxon>Fungi</taxon>
        <taxon>Dikarya</taxon>
        <taxon>Basidiomycota</taxon>
        <taxon>Agaricomycotina</taxon>
        <taxon>Agaricomycetes</taxon>
        <taxon>Agaricomycetidae</taxon>
        <taxon>Boletales</taxon>
        <taxon>Suillineae</taxon>
        <taxon>Rhizopogonaceae</taxon>
        <taxon>Rhizopogon</taxon>
    </lineage>
</organism>
<gene>
    <name evidence="2" type="ORF">AZE42_07957</name>
</gene>
<proteinExistence type="predicted"/>
<sequence>MGTITINNRTSSAIHVRITPGGSSDEERFFDINPGGSENWGRGHWQVCFVLRDDTGETETFVVKPGDSRDSDTSRIVRRFVFLLLITVIFLLLTLFVFVVLTLFTLLRPLCHFFLTSIN</sequence>
<evidence type="ECO:0000313" key="2">
    <source>
        <dbReference type="EMBL" id="OJA12647.1"/>
    </source>
</evidence>
<keyword evidence="1" id="KW-1133">Transmembrane helix</keyword>